<dbReference type="InterPro" id="IPR002523">
    <property type="entry name" value="MgTranspt_CorA/ZnTranspt_ZntB"/>
</dbReference>
<keyword evidence="4" id="KW-1003">Cell membrane</keyword>
<dbReference type="PANTHER" id="PTHR46494">
    <property type="entry name" value="CORA FAMILY METAL ION TRANSPORTER (EUROFUNG)"/>
    <property type="match status" value="1"/>
</dbReference>
<evidence type="ECO:0000256" key="9">
    <source>
        <dbReference type="ARBA" id="ARBA00023136"/>
    </source>
</evidence>
<organism evidence="13 14">
    <name type="scientific">Massiliimalia timonensis</name>
    <dbReference type="NCBI Taxonomy" id="1987501"/>
    <lineage>
        <taxon>Bacteria</taxon>
        <taxon>Bacillati</taxon>
        <taxon>Bacillota</taxon>
        <taxon>Clostridia</taxon>
        <taxon>Eubacteriales</taxon>
        <taxon>Oscillospiraceae</taxon>
        <taxon>Massiliimalia</taxon>
    </lineage>
</organism>
<dbReference type="EMBL" id="JACRTL010000007">
    <property type="protein sequence ID" value="MBC8611722.1"/>
    <property type="molecule type" value="Genomic_DNA"/>
</dbReference>
<evidence type="ECO:0000256" key="11">
    <source>
        <dbReference type="ARBA" id="ARBA00045497"/>
    </source>
</evidence>
<gene>
    <name evidence="13" type="ORF">H8702_11535</name>
</gene>
<dbReference type="Proteomes" id="UP000632659">
    <property type="component" value="Unassembled WGS sequence"/>
</dbReference>
<dbReference type="CDD" id="cd12826">
    <property type="entry name" value="EcCorA_ZntB-like_u1"/>
    <property type="match status" value="1"/>
</dbReference>
<reference evidence="13" key="1">
    <citation type="submission" date="2020-08" db="EMBL/GenBank/DDBJ databases">
        <title>Genome public.</title>
        <authorList>
            <person name="Liu C."/>
            <person name="Sun Q."/>
        </authorList>
    </citation>
    <scope>NUCLEOTIDE SEQUENCE</scope>
    <source>
        <strain evidence="13">NSJ-15</strain>
    </source>
</reference>
<keyword evidence="7 12" id="KW-1133">Transmembrane helix</keyword>
<dbReference type="PANTHER" id="PTHR46494:SF1">
    <property type="entry name" value="CORA FAMILY METAL ION TRANSPORTER (EUROFUNG)"/>
    <property type="match status" value="1"/>
</dbReference>
<dbReference type="InterPro" id="IPR045863">
    <property type="entry name" value="CorA_TM1_TM2"/>
</dbReference>
<comment type="similarity">
    <text evidence="2">Belongs to the CorA metal ion transporter (MIT) (TC 1.A.35) family.</text>
</comment>
<protein>
    <recommendedName>
        <fullName evidence="15">Magnesium transporter CorA</fullName>
    </recommendedName>
</protein>
<dbReference type="Gene3D" id="1.20.58.340">
    <property type="entry name" value="Magnesium transport protein CorA, transmembrane region"/>
    <property type="match status" value="2"/>
</dbReference>
<dbReference type="InterPro" id="IPR045861">
    <property type="entry name" value="CorA_cytoplasmic_dom"/>
</dbReference>
<evidence type="ECO:0000313" key="13">
    <source>
        <dbReference type="EMBL" id="MBC8611722.1"/>
    </source>
</evidence>
<dbReference type="SUPFAM" id="SSF144083">
    <property type="entry name" value="Magnesium transport protein CorA, transmembrane region"/>
    <property type="match status" value="1"/>
</dbReference>
<comment type="function">
    <text evidence="11">Mediates influx of magnesium ions. Alternates between open and closed states. Activated by low cytoplasmic Mg(2+) levels. Inactive when cytoplasmic Mg(2+) levels are high.</text>
</comment>
<sequence length="313" mass="36640">MVFYEVENDCLERREQAKDCSRENVTVGYVTLKELEQEYSTFGFPKELLATCREAQSRSRSNLEVYDTFSFVLLWMPDLQNMRATQRRVALFLQKNLCLFVNISDTEQQSYGVLVRILENLGRRMTIERVIGSFLLHLVDGGSESLEHGEQQVTAMEERILSDHPDPEINRRLFRMKSRLTLQQSYYEGLVELGESLAENENNLFSESENFRYLNIAVSRIQRLSGHTQSMKEELEHLRETYQSALDYNLNNIMKLFTVVTTIFLPLSLIAAWYGMNFQMPEFGWKYGYLAVIVVSVAVLFVCLWFFKKKKLF</sequence>
<dbReference type="GO" id="GO:0050897">
    <property type="term" value="F:cobalt ion binding"/>
    <property type="evidence" value="ECO:0007669"/>
    <property type="project" value="TreeGrafter"/>
</dbReference>
<evidence type="ECO:0000256" key="3">
    <source>
        <dbReference type="ARBA" id="ARBA00022448"/>
    </source>
</evidence>
<dbReference type="GO" id="GO:0005886">
    <property type="term" value="C:plasma membrane"/>
    <property type="evidence" value="ECO:0007669"/>
    <property type="project" value="UniProtKB-SubCell"/>
</dbReference>
<keyword evidence="14" id="KW-1185">Reference proteome</keyword>
<keyword evidence="5 12" id="KW-0812">Transmembrane</keyword>
<dbReference type="RefSeq" id="WP_154825048.1">
    <property type="nucleotide sequence ID" value="NZ_JACRTL010000007.1"/>
</dbReference>
<comment type="caution">
    <text evidence="13">The sequence shown here is derived from an EMBL/GenBank/DDBJ whole genome shotgun (WGS) entry which is preliminary data.</text>
</comment>
<evidence type="ECO:0000313" key="14">
    <source>
        <dbReference type="Proteomes" id="UP000632659"/>
    </source>
</evidence>
<dbReference type="GO" id="GO:0000287">
    <property type="term" value="F:magnesium ion binding"/>
    <property type="evidence" value="ECO:0007669"/>
    <property type="project" value="TreeGrafter"/>
</dbReference>
<keyword evidence="9 12" id="KW-0472">Membrane</keyword>
<proteinExistence type="inferred from homology"/>
<name>A0A8J6PCE9_9FIRM</name>
<dbReference type="Pfam" id="PF01544">
    <property type="entry name" value="CorA"/>
    <property type="match status" value="1"/>
</dbReference>
<dbReference type="AlphaFoldDB" id="A0A8J6PCE9"/>
<dbReference type="GO" id="GO:0015095">
    <property type="term" value="F:magnesium ion transmembrane transporter activity"/>
    <property type="evidence" value="ECO:0007669"/>
    <property type="project" value="TreeGrafter"/>
</dbReference>
<evidence type="ECO:0000256" key="6">
    <source>
        <dbReference type="ARBA" id="ARBA00022842"/>
    </source>
</evidence>
<dbReference type="FunFam" id="1.20.58.340:FF:000004">
    <property type="entry name" value="Magnesium transport protein CorA"/>
    <property type="match status" value="1"/>
</dbReference>
<evidence type="ECO:0000256" key="8">
    <source>
        <dbReference type="ARBA" id="ARBA00023065"/>
    </source>
</evidence>
<feature type="transmembrane region" description="Helical" evidence="12">
    <location>
        <begin position="287"/>
        <end position="307"/>
    </location>
</feature>
<accession>A0A8J6PCE9</accession>
<evidence type="ECO:0000256" key="5">
    <source>
        <dbReference type="ARBA" id="ARBA00022692"/>
    </source>
</evidence>
<evidence type="ECO:0000256" key="7">
    <source>
        <dbReference type="ARBA" id="ARBA00022989"/>
    </source>
</evidence>
<comment type="catalytic activity">
    <reaction evidence="10">
        <text>Mg(2+)(in) = Mg(2+)(out)</text>
        <dbReference type="Rhea" id="RHEA:29827"/>
        <dbReference type="ChEBI" id="CHEBI:18420"/>
    </reaction>
</comment>
<comment type="subcellular location">
    <subcellularLocation>
        <location evidence="1">Cell membrane</location>
        <topology evidence="1">Multi-pass membrane protein</topology>
    </subcellularLocation>
</comment>
<evidence type="ECO:0008006" key="15">
    <source>
        <dbReference type="Google" id="ProtNLM"/>
    </source>
</evidence>
<keyword evidence="3" id="KW-0813">Transport</keyword>
<feature type="transmembrane region" description="Helical" evidence="12">
    <location>
        <begin position="256"/>
        <end position="275"/>
    </location>
</feature>
<keyword evidence="6" id="KW-0460">Magnesium</keyword>
<evidence type="ECO:0000256" key="1">
    <source>
        <dbReference type="ARBA" id="ARBA00004651"/>
    </source>
</evidence>
<dbReference type="GO" id="GO:0015087">
    <property type="term" value="F:cobalt ion transmembrane transporter activity"/>
    <property type="evidence" value="ECO:0007669"/>
    <property type="project" value="TreeGrafter"/>
</dbReference>
<evidence type="ECO:0000256" key="10">
    <source>
        <dbReference type="ARBA" id="ARBA00034269"/>
    </source>
</evidence>
<evidence type="ECO:0000256" key="12">
    <source>
        <dbReference type="SAM" id="Phobius"/>
    </source>
</evidence>
<keyword evidence="8" id="KW-0406">Ion transport</keyword>
<evidence type="ECO:0000256" key="4">
    <source>
        <dbReference type="ARBA" id="ARBA00022475"/>
    </source>
</evidence>
<evidence type="ECO:0000256" key="2">
    <source>
        <dbReference type="ARBA" id="ARBA00009765"/>
    </source>
</evidence>
<dbReference type="SUPFAM" id="SSF143865">
    <property type="entry name" value="CorA soluble domain-like"/>
    <property type="match status" value="1"/>
</dbReference>